<dbReference type="GO" id="GO:0016491">
    <property type="term" value="F:oxidoreductase activity"/>
    <property type="evidence" value="ECO:0007669"/>
    <property type="project" value="InterPro"/>
</dbReference>
<feature type="transmembrane region" description="Helical" evidence="6">
    <location>
        <begin position="533"/>
        <end position="550"/>
    </location>
</feature>
<sequence>MITRAIVRSVDSRLRVASPLRKALKKVFPDHWTFMFGELALYSFVVLVLTGIFLALFFDPSRAETTYVGDFAPMNGVRTSAAFASALEMSFDVRAGLLMRQTHHWAALIFVGAIVMHLCRVFFTGAYRRPREINWIVGVTMLVLALLNGFTGYSMPDDLLSGTGLRIIYSSVQSIPVVGVWLAFLVFGGEFPADHTIPRMFTAHVFIVPALLAVLIATHLLILVRQKHSQFPGRGRTEHNVVGSRLWPSYTVRTLGLFCATLTVMFGLGGLAQINPIWIYGPFKPAQATIPAEPDWYVAWGDGSLRLFPRLDLHLFGHLIPTVFWPTVVLGGVTFVLLYAWPFLERWATKDDLSHQLLDRPRDHPVRIAVGVYALTFFFLLVVAAGDDVFADWLGISIAAVLWFLRIAVLVLPLLAAAVAYVLARALSGVSGGFTDLTRSDLKAALRQRPSKHGAASPLRQRIEVERSADSQWHWRYLESEDFSLDSTNSYASDGAARSAAGEAYPALKDRFPVPSAVNGERAEKPRDTDHRLTLAAGAVVVVAAAVGVIRSRR</sequence>
<feature type="transmembrane region" description="Helical" evidence="6">
    <location>
        <begin position="201"/>
        <end position="224"/>
    </location>
</feature>
<dbReference type="GO" id="GO:0016020">
    <property type="term" value="C:membrane"/>
    <property type="evidence" value="ECO:0007669"/>
    <property type="project" value="InterPro"/>
</dbReference>
<gene>
    <name evidence="8" type="ORF">AU192_19845</name>
</gene>
<keyword evidence="6" id="KW-1133">Transmembrane helix</keyword>
<comment type="caution">
    <text evidence="8">The sequence shown here is derived from an EMBL/GenBank/DDBJ whole genome shotgun (WGS) entry which is preliminary data.</text>
</comment>
<dbReference type="RefSeq" id="WP_064398436.1">
    <property type="nucleotide sequence ID" value="NZ_LQIR01000034.1"/>
</dbReference>
<dbReference type="AlphaFoldDB" id="A0A101A3J3"/>
<dbReference type="GO" id="GO:0008121">
    <property type="term" value="F:quinol-cytochrome-c reductase activity"/>
    <property type="evidence" value="ECO:0007669"/>
    <property type="project" value="UniProtKB-EC"/>
</dbReference>
<feature type="transmembrane region" description="Helical" evidence="6">
    <location>
        <begin position="135"/>
        <end position="155"/>
    </location>
</feature>
<dbReference type="EC" id="7.1.1.8" evidence="2"/>
<evidence type="ECO:0000256" key="3">
    <source>
        <dbReference type="ARBA" id="ARBA00016116"/>
    </source>
</evidence>
<feature type="transmembrane region" description="Helical" evidence="6">
    <location>
        <begin position="104"/>
        <end position="123"/>
    </location>
</feature>
<dbReference type="Pfam" id="PF13631">
    <property type="entry name" value="Cytochrom_B_N_2"/>
    <property type="match status" value="1"/>
</dbReference>
<feature type="transmembrane region" description="Helical" evidence="6">
    <location>
        <begin position="398"/>
        <end position="424"/>
    </location>
</feature>
<evidence type="ECO:0000256" key="1">
    <source>
        <dbReference type="ARBA" id="ARBA00001971"/>
    </source>
</evidence>
<name>A0A101A3J3_9MYCO</name>
<dbReference type="GO" id="GO:0022904">
    <property type="term" value="P:respiratory electron transport chain"/>
    <property type="evidence" value="ECO:0007669"/>
    <property type="project" value="InterPro"/>
</dbReference>
<evidence type="ECO:0000259" key="7">
    <source>
        <dbReference type="PROSITE" id="PS51002"/>
    </source>
</evidence>
<dbReference type="PROSITE" id="PS51002">
    <property type="entry name" value="CYTB_NTER"/>
    <property type="match status" value="1"/>
</dbReference>
<dbReference type="Proteomes" id="UP000053707">
    <property type="component" value="Unassembled WGS sequence"/>
</dbReference>
<organism evidence="8 9">
    <name type="scientific">Mycobacterium lehmannii</name>
    <dbReference type="NCBI Taxonomy" id="2048550"/>
    <lineage>
        <taxon>Bacteria</taxon>
        <taxon>Bacillati</taxon>
        <taxon>Actinomycetota</taxon>
        <taxon>Actinomycetes</taxon>
        <taxon>Mycobacteriales</taxon>
        <taxon>Mycobacteriaceae</taxon>
        <taxon>Mycobacterium</taxon>
    </lineage>
</organism>
<evidence type="ECO:0000313" key="8">
    <source>
        <dbReference type="EMBL" id="KUI12324.1"/>
    </source>
</evidence>
<evidence type="ECO:0000256" key="5">
    <source>
        <dbReference type="ARBA" id="ARBA00029568"/>
    </source>
</evidence>
<comment type="catalytic activity">
    <reaction evidence="4">
        <text>a quinol + 2 Fe(III)-[cytochrome c](out) = a quinone + 2 Fe(II)-[cytochrome c](out) + 2 H(+)(out)</text>
        <dbReference type="Rhea" id="RHEA:11484"/>
        <dbReference type="Rhea" id="RHEA-COMP:10350"/>
        <dbReference type="Rhea" id="RHEA-COMP:14399"/>
        <dbReference type="ChEBI" id="CHEBI:15378"/>
        <dbReference type="ChEBI" id="CHEBI:24646"/>
        <dbReference type="ChEBI" id="CHEBI:29033"/>
        <dbReference type="ChEBI" id="CHEBI:29034"/>
        <dbReference type="ChEBI" id="CHEBI:132124"/>
        <dbReference type="EC" id="7.1.1.8"/>
    </reaction>
</comment>
<dbReference type="InterPro" id="IPR027387">
    <property type="entry name" value="Cytb/b6-like_sf"/>
</dbReference>
<evidence type="ECO:0000256" key="2">
    <source>
        <dbReference type="ARBA" id="ARBA00012951"/>
    </source>
</evidence>
<evidence type="ECO:0000313" key="9">
    <source>
        <dbReference type="Proteomes" id="UP000053707"/>
    </source>
</evidence>
<feature type="transmembrane region" description="Helical" evidence="6">
    <location>
        <begin position="365"/>
        <end position="386"/>
    </location>
</feature>
<feature type="transmembrane region" description="Helical" evidence="6">
    <location>
        <begin position="39"/>
        <end position="58"/>
    </location>
</feature>
<dbReference type="PANTHER" id="PTHR19271">
    <property type="entry name" value="CYTOCHROME B"/>
    <property type="match status" value="1"/>
</dbReference>
<reference evidence="8 9" key="1">
    <citation type="submission" date="2016-01" db="EMBL/GenBank/DDBJ databases">
        <authorList>
            <consortium name="TB Trials Study Group"/>
            <person name="Sutton G."/>
            <person name="Brinkac L."/>
            <person name="Sanka R."/>
            <person name="Adams M."/>
            <person name="Lau E.L."/>
            <person name="Macaden R."/>
            <person name="Grewal H.M.S."/>
        </authorList>
    </citation>
    <scope>NUCLEOTIDE SEQUENCE [LARGE SCALE GENOMIC DNA]</scope>
    <source>
        <strain evidence="8 9">IS-1744</strain>
    </source>
</reference>
<keyword evidence="9" id="KW-1185">Reference proteome</keyword>
<keyword evidence="6" id="KW-0472">Membrane</keyword>
<keyword evidence="6" id="KW-0812">Transmembrane</keyword>
<feature type="transmembrane region" description="Helical" evidence="6">
    <location>
        <begin position="255"/>
        <end position="274"/>
    </location>
</feature>
<dbReference type="SUPFAM" id="SSF81342">
    <property type="entry name" value="Transmembrane di-heme cytochromes"/>
    <property type="match status" value="1"/>
</dbReference>
<comment type="cofactor">
    <cofactor evidence="1">
        <name>heme</name>
        <dbReference type="ChEBI" id="CHEBI:30413"/>
    </cofactor>
</comment>
<evidence type="ECO:0000256" key="6">
    <source>
        <dbReference type="SAM" id="Phobius"/>
    </source>
</evidence>
<accession>A0A101A3J3</accession>
<evidence type="ECO:0000256" key="4">
    <source>
        <dbReference type="ARBA" id="ARBA00029351"/>
    </source>
</evidence>
<feature type="transmembrane region" description="Helical" evidence="6">
    <location>
        <begin position="323"/>
        <end position="344"/>
    </location>
</feature>
<protein>
    <recommendedName>
        <fullName evidence="3">Cytochrome bc1 complex cytochrome b subunit</fullName>
        <ecNumber evidence="2">7.1.1.8</ecNumber>
    </recommendedName>
    <alternativeName>
        <fullName evidence="5">Cytochrome bc1 reductase complex subunit QcrB</fullName>
    </alternativeName>
</protein>
<dbReference type="InterPro" id="IPR016174">
    <property type="entry name" value="Di-haem_cyt_TM"/>
</dbReference>
<dbReference type="EMBL" id="LQIR01000034">
    <property type="protein sequence ID" value="KUI12324.1"/>
    <property type="molecule type" value="Genomic_DNA"/>
</dbReference>
<dbReference type="Gene3D" id="1.20.810.10">
    <property type="entry name" value="Cytochrome Bc1 Complex, Chain C"/>
    <property type="match status" value="1"/>
</dbReference>
<proteinExistence type="predicted"/>
<feature type="domain" description="Cytochrome b/b6 N-terminal region profile" evidence="7">
    <location>
        <begin position="6"/>
        <end position="232"/>
    </location>
</feature>
<dbReference type="InterPro" id="IPR005797">
    <property type="entry name" value="Cyt_b/b6_N"/>
</dbReference>
<dbReference type="PANTHER" id="PTHR19271:SF16">
    <property type="entry name" value="CYTOCHROME B"/>
    <property type="match status" value="1"/>
</dbReference>